<evidence type="ECO:0000313" key="2">
    <source>
        <dbReference type="Proteomes" id="UP001153269"/>
    </source>
</evidence>
<dbReference type="EMBL" id="CADEAL010000300">
    <property type="protein sequence ID" value="CAB1418016.1"/>
    <property type="molecule type" value="Genomic_DNA"/>
</dbReference>
<reference evidence="1" key="1">
    <citation type="submission" date="2020-03" db="EMBL/GenBank/DDBJ databases">
        <authorList>
            <person name="Weist P."/>
        </authorList>
    </citation>
    <scope>NUCLEOTIDE SEQUENCE</scope>
</reference>
<evidence type="ECO:0000313" key="1">
    <source>
        <dbReference type="EMBL" id="CAB1418016.1"/>
    </source>
</evidence>
<keyword evidence="2" id="KW-1185">Reference proteome</keyword>
<dbReference type="AlphaFoldDB" id="A0A9N7TT52"/>
<gene>
    <name evidence="1" type="ORF">PLEPLA_LOCUS5838</name>
</gene>
<name>A0A9N7TT52_PLEPL</name>
<comment type="caution">
    <text evidence="1">The sequence shown here is derived from an EMBL/GenBank/DDBJ whole genome shotgun (WGS) entry which is preliminary data.</text>
</comment>
<dbReference type="Proteomes" id="UP001153269">
    <property type="component" value="Unassembled WGS sequence"/>
</dbReference>
<proteinExistence type="predicted"/>
<organism evidence="1 2">
    <name type="scientific">Pleuronectes platessa</name>
    <name type="common">European plaice</name>
    <dbReference type="NCBI Taxonomy" id="8262"/>
    <lineage>
        <taxon>Eukaryota</taxon>
        <taxon>Metazoa</taxon>
        <taxon>Chordata</taxon>
        <taxon>Craniata</taxon>
        <taxon>Vertebrata</taxon>
        <taxon>Euteleostomi</taxon>
        <taxon>Actinopterygii</taxon>
        <taxon>Neopterygii</taxon>
        <taxon>Teleostei</taxon>
        <taxon>Neoteleostei</taxon>
        <taxon>Acanthomorphata</taxon>
        <taxon>Carangaria</taxon>
        <taxon>Pleuronectiformes</taxon>
        <taxon>Pleuronectoidei</taxon>
        <taxon>Pleuronectidae</taxon>
        <taxon>Pleuronectes</taxon>
    </lineage>
</organism>
<accession>A0A9N7TT52</accession>
<sequence>MASQQWLSVVAAPPSIQTPRGLHYTLMGRNGKPIEGIWGRVGKAMYGHWEPYRQAICHDVEPHLAVPALGPGMSDRIPFKPHCTLSQCHASRPNRHLPHSEVLSPSPHCPATEVECDV</sequence>
<protein>
    <submittedName>
        <fullName evidence="1">Uncharacterized protein</fullName>
    </submittedName>
</protein>